<evidence type="ECO:0000313" key="2">
    <source>
        <dbReference type="Proteomes" id="UP001472677"/>
    </source>
</evidence>
<keyword evidence="2" id="KW-1185">Reference proteome</keyword>
<dbReference type="EMBL" id="JBBPBM010000667">
    <property type="protein sequence ID" value="KAK8492946.1"/>
    <property type="molecule type" value="Genomic_DNA"/>
</dbReference>
<proteinExistence type="predicted"/>
<organism evidence="1 2">
    <name type="scientific">Hibiscus sabdariffa</name>
    <name type="common">roselle</name>
    <dbReference type="NCBI Taxonomy" id="183260"/>
    <lineage>
        <taxon>Eukaryota</taxon>
        <taxon>Viridiplantae</taxon>
        <taxon>Streptophyta</taxon>
        <taxon>Embryophyta</taxon>
        <taxon>Tracheophyta</taxon>
        <taxon>Spermatophyta</taxon>
        <taxon>Magnoliopsida</taxon>
        <taxon>eudicotyledons</taxon>
        <taxon>Gunneridae</taxon>
        <taxon>Pentapetalae</taxon>
        <taxon>rosids</taxon>
        <taxon>malvids</taxon>
        <taxon>Malvales</taxon>
        <taxon>Malvaceae</taxon>
        <taxon>Malvoideae</taxon>
        <taxon>Hibiscus</taxon>
    </lineage>
</organism>
<sequence>MMENREEETIQVGGDCRLHGKRNRQPLQRKVIQWQHFSRRTPSFFFLPFPCPSAAARVPIPTNQRQVVRFLVAVHGDGGYTDARNLSSDAKKVVVTPLMNHIATPSSFLDVHGDKVMGGE</sequence>
<evidence type="ECO:0000313" key="1">
    <source>
        <dbReference type="EMBL" id="KAK8492946.1"/>
    </source>
</evidence>
<name>A0ABR2AIJ7_9ROSI</name>
<protein>
    <submittedName>
        <fullName evidence="1">Uncharacterized protein</fullName>
    </submittedName>
</protein>
<dbReference type="Proteomes" id="UP001472677">
    <property type="component" value="Unassembled WGS sequence"/>
</dbReference>
<accession>A0ABR2AIJ7</accession>
<gene>
    <name evidence="1" type="ORF">V6N12_025788</name>
</gene>
<comment type="caution">
    <text evidence="1">The sequence shown here is derived from an EMBL/GenBank/DDBJ whole genome shotgun (WGS) entry which is preliminary data.</text>
</comment>
<reference evidence="1 2" key="1">
    <citation type="journal article" date="2024" name="G3 (Bethesda)">
        <title>Genome assembly of Hibiscus sabdariffa L. provides insights into metabolisms of medicinal natural products.</title>
        <authorList>
            <person name="Kim T."/>
        </authorList>
    </citation>
    <scope>NUCLEOTIDE SEQUENCE [LARGE SCALE GENOMIC DNA]</scope>
    <source>
        <strain evidence="1">TK-2024</strain>
        <tissue evidence="1">Old leaves</tissue>
    </source>
</reference>